<feature type="compositionally biased region" description="Acidic residues" evidence="1">
    <location>
        <begin position="244"/>
        <end position="262"/>
    </location>
</feature>
<dbReference type="STRING" id="155417.A0A4Q4SU20"/>
<dbReference type="AlphaFoldDB" id="A0A4Q4SU20"/>
<comment type="caution">
    <text evidence="2">The sequence shown here is derived from an EMBL/GenBank/DDBJ whole genome shotgun (WGS) entry which is preliminary data.</text>
</comment>
<protein>
    <recommendedName>
        <fullName evidence="4">Protein kinase domain-containing protein</fullName>
    </recommendedName>
</protein>
<sequence length="338" mass="38373">MVITPYTSTQRLAEAIRFFNFGAEPGTNDDKVPWDVIYHRDLAPNNISIHYPSRSDASRPPRTGFFKNAFLDIVVIDFGLSALESDDDALLRPAIFWDKNEGDEPECVRMATVNDYLDAADTRYSNQLIAILEEFERLNCKTQKDVMVANVLLPLAKQKVREYRKPRAGYPPEYYRRLDVSWTKLANLMPFMYDFDTAPPEDFASEEESSEGDDEERGDDEESEEEEAHEEEGEAERDGGGESGENEESGDREDENEDEDMSDGPPTSPEDPRFRTVSLEYDVPLMREILKRPPPPIPPLLDDDGPDEESESDSESNPDSSAESSDEESEETSSEWEP</sequence>
<name>A0A4Q4SU20_9PEZI</name>
<reference evidence="2 3" key="1">
    <citation type="submission" date="2018-06" db="EMBL/GenBank/DDBJ databases">
        <title>Complete Genomes of Monosporascus.</title>
        <authorList>
            <person name="Robinson A.J."/>
            <person name="Natvig D.O."/>
        </authorList>
    </citation>
    <scope>NUCLEOTIDE SEQUENCE [LARGE SCALE GENOMIC DNA]</scope>
    <source>
        <strain evidence="2 3">CBS 110550</strain>
    </source>
</reference>
<evidence type="ECO:0000313" key="3">
    <source>
        <dbReference type="Proteomes" id="UP000293360"/>
    </source>
</evidence>
<dbReference type="OrthoDB" id="310217at2759"/>
<dbReference type="Proteomes" id="UP000293360">
    <property type="component" value="Unassembled WGS sequence"/>
</dbReference>
<evidence type="ECO:0000256" key="1">
    <source>
        <dbReference type="SAM" id="MobiDB-lite"/>
    </source>
</evidence>
<feature type="compositionally biased region" description="Acidic residues" evidence="1">
    <location>
        <begin position="203"/>
        <end position="235"/>
    </location>
</feature>
<feature type="region of interest" description="Disordered" evidence="1">
    <location>
        <begin position="197"/>
        <end position="338"/>
    </location>
</feature>
<organism evidence="2 3">
    <name type="scientific">Monosporascus ibericus</name>
    <dbReference type="NCBI Taxonomy" id="155417"/>
    <lineage>
        <taxon>Eukaryota</taxon>
        <taxon>Fungi</taxon>
        <taxon>Dikarya</taxon>
        <taxon>Ascomycota</taxon>
        <taxon>Pezizomycotina</taxon>
        <taxon>Sordariomycetes</taxon>
        <taxon>Xylariomycetidae</taxon>
        <taxon>Xylariales</taxon>
        <taxon>Xylariales incertae sedis</taxon>
        <taxon>Monosporascus</taxon>
    </lineage>
</organism>
<proteinExistence type="predicted"/>
<feature type="compositionally biased region" description="Acidic residues" evidence="1">
    <location>
        <begin position="324"/>
        <end position="338"/>
    </location>
</feature>
<dbReference type="EMBL" id="QJNU01001002">
    <property type="protein sequence ID" value="RYO81246.1"/>
    <property type="molecule type" value="Genomic_DNA"/>
</dbReference>
<feature type="compositionally biased region" description="Acidic residues" evidence="1">
    <location>
        <begin position="301"/>
        <end position="316"/>
    </location>
</feature>
<evidence type="ECO:0008006" key="4">
    <source>
        <dbReference type="Google" id="ProtNLM"/>
    </source>
</evidence>
<evidence type="ECO:0000313" key="2">
    <source>
        <dbReference type="EMBL" id="RYO81246.1"/>
    </source>
</evidence>
<accession>A0A4Q4SU20</accession>
<gene>
    <name evidence="2" type="ORF">DL764_009792</name>
</gene>
<keyword evidence="3" id="KW-1185">Reference proteome</keyword>